<accession>A0ABS8Q189</accession>
<evidence type="ECO:0000313" key="1">
    <source>
        <dbReference type="EMBL" id="MCD2515518.1"/>
    </source>
</evidence>
<name>A0ABS8Q189_9BURK</name>
<organism evidence="1 2">
    <name type="scientific">Massilia phyllostachyos</name>
    <dbReference type="NCBI Taxonomy" id="2898585"/>
    <lineage>
        <taxon>Bacteria</taxon>
        <taxon>Pseudomonadati</taxon>
        <taxon>Pseudomonadota</taxon>
        <taxon>Betaproteobacteria</taxon>
        <taxon>Burkholderiales</taxon>
        <taxon>Oxalobacteraceae</taxon>
        <taxon>Telluria group</taxon>
        <taxon>Massilia</taxon>
    </lineage>
</organism>
<dbReference type="EMBL" id="JAJNOC010000001">
    <property type="protein sequence ID" value="MCD2515518.1"/>
    <property type="molecule type" value="Genomic_DNA"/>
</dbReference>
<gene>
    <name evidence="1" type="ORF">LQ564_04245</name>
</gene>
<proteinExistence type="predicted"/>
<keyword evidence="2" id="KW-1185">Reference proteome</keyword>
<reference evidence="1" key="1">
    <citation type="submission" date="2021-11" db="EMBL/GenBank/DDBJ databases">
        <title>The complete genome of Massilia sp sp. G4R7.</title>
        <authorList>
            <person name="Liu L."/>
            <person name="Yue J."/>
            <person name="Yuan J."/>
            <person name="Yang F."/>
            <person name="Li L."/>
        </authorList>
    </citation>
    <scope>NUCLEOTIDE SEQUENCE</scope>
    <source>
        <strain evidence="1">G4R7</strain>
    </source>
</reference>
<dbReference type="Proteomes" id="UP001179361">
    <property type="component" value="Unassembled WGS sequence"/>
</dbReference>
<protein>
    <recommendedName>
        <fullName evidence="3">Plasmid related protein</fullName>
    </recommendedName>
</protein>
<sequence length="97" mass="10808">MKNHEDKFPLFSLGDIYITKRAEAELTARAVTSATLLERYVTGDWSNLSAGDIKANRAAIHDGGRILASYRIAPTVRIWIITEADRASTTILLPDEY</sequence>
<dbReference type="RefSeq" id="WP_231056824.1">
    <property type="nucleotide sequence ID" value="NZ_JAJNOC010000001.1"/>
</dbReference>
<comment type="caution">
    <text evidence="1">The sequence shown here is derived from an EMBL/GenBank/DDBJ whole genome shotgun (WGS) entry which is preliminary data.</text>
</comment>
<evidence type="ECO:0008006" key="3">
    <source>
        <dbReference type="Google" id="ProtNLM"/>
    </source>
</evidence>
<evidence type="ECO:0000313" key="2">
    <source>
        <dbReference type="Proteomes" id="UP001179361"/>
    </source>
</evidence>